<dbReference type="EMBL" id="GBRH01196759">
    <property type="protein sequence ID" value="JAE01137.1"/>
    <property type="molecule type" value="Transcribed_RNA"/>
</dbReference>
<dbReference type="AlphaFoldDB" id="A0A0A9EM34"/>
<evidence type="ECO:0000313" key="1">
    <source>
        <dbReference type="EMBL" id="JAE01137.1"/>
    </source>
</evidence>
<proteinExistence type="predicted"/>
<organism evidence="1">
    <name type="scientific">Arundo donax</name>
    <name type="common">Giant reed</name>
    <name type="synonym">Donax arundinaceus</name>
    <dbReference type="NCBI Taxonomy" id="35708"/>
    <lineage>
        <taxon>Eukaryota</taxon>
        <taxon>Viridiplantae</taxon>
        <taxon>Streptophyta</taxon>
        <taxon>Embryophyta</taxon>
        <taxon>Tracheophyta</taxon>
        <taxon>Spermatophyta</taxon>
        <taxon>Magnoliopsida</taxon>
        <taxon>Liliopsida</taxon>
        <taxon>Poales</taxon>
        <taxon>Poaceae</taxon>
        <taxon>PACMAD clade</taxon>
        <taxon>Arundinoideae</taxon>
        <taxon>Arundineae</taxon>
        <taxon>Arundo</taxon>
    </lineage>
</organism>
<reference evidence="1" key="2">
    <citation type="journal article" date="2015" name="Data Brief">
        <title>Shoot transcriptome of the giant reed, Arundo donax.</title>
        <authorList>
            <person name="Barrero R.A."/>
            <person name="Guerrero F.D."/>
            <person name="Moolhuijzen P."/>
            <person name="Goolsby J.A."/>
            <person name="Tidwell J."/>
            <person name="Bellgard S.E."/>
            <person name="Bellgard M.I."/>
        </authorList>
    </citation>
    <scope>NUCLEOTIDE SEQUENCE</scope>
    <source>
        <tissue evidence="1">Shoot tissue taken approximately 20 cm above the soil surface</tissue>
    </source>
</reference>
<sequence length="23" mass="2760">MNHLIFRISDIVARGRTYICSMY</sequence>
<accession>A0A0A9EM34</accession>
<name>A0A0A9EM34_ARUDO</name>
<reference evidence="1" key="1">
    <citation type="submission" date="2014-09" db="EMBL/GenBank/DDBJ databases">
        <authorList>
            <person name="Magalhaes I.L.F."/>
            <person name="Oliveira U."/>
            <person name="Santos F.R."/>
            <person name="Vidigal T.H.D.A."/>
            <person name="Brescovit A.D."/>
            <person name="Santos A.J."/>
        </authorList>
    </citation>
    <scope>NUCLEOTIDE SEQUENCE</scope>
    <source>
        <tissue evidence="1">Shoot tissue taken approximately 20 cm above the soil surface</tissue>
    </source>
</reference>
<protein>
    <submittedName>
        <fullName evidence="1">Uncharacterized protein</fullName>
    </submittedName>
</protein>